<protein>
    <recommendedName>
        <fullName evidence="5">Nuclear pore protein</fullName>
    </recommendedName>
</protein>
<keyword evidence="5" id="KW-0509">mRNA transport</keyword>
<evidence type="ECO:0000256" key="4">
    <source>
        <dbReference type="ARBA" id="ARBA00023242"/>
    </source>
</evidence>
<keyword evidence="8" id="KW-1185">Reference proteome</keyword>
<evidence type="ECO:0000256" key="2">
    <source>
        <dbReference type="ARBA" id="ARBA00010186"/>
    </source>
</evidence>
<keyword evidence="5" id="KW-0813">Transport</keyword>
<dbReference type="GO" id="GO:0016973">
    <property type="term" value="P:poly(A)+ mRNA export from nucleus"/>
    <property type="evidence" value="ECO:0007669"/>
    <property type="project" value="TreeGrafter"/>
</dbReference>
<dbReference type="Proteomes" id="UP000030764">
    <property type="component" value="Unassembled WGS sequence"/>
</dbReference>
<reference evidence="7 8" key="1">
    <citation type="journal article" date="2014" name="Nat. Genet.">
        <title>Genome and transcriptome of the porcine whipworm Trichuris suis.</title>
        <authorList>
            <person name="Jex A.R."/>
            <person name="Nejsum P."/>
            <person name="Schwarz E.M."/>
            <person name="Hu L."/>
            <person name="Young N.D."/>
            <person name="Hall R.S."/>
            <person name="Korhonen P.K."/>
            <person name="Liao S."/>
            <person name="Thamsborg S."/>
            <person name="Xia J."/>
            <person name="Xu P."/>
            <person name="Wang S."/>
            <person name="Scheerlinck J.P."/>
            <person name="Hofmann A."/>
            <person name="Sternberg P.W."/>
            <person name="Wang J."/>
            <person name="Gasser R.B."/>
        </authorList>
    </citation>
    <scope>NUCLEOTIDE SEQUENCE [LARGE SCALE GENOMIC DNA]</scope>
    <source>
        <strain evidence="7">DCEP-RM93F</strain>
        <strain evidence="6">DCEP-RM93M</strain>
    </source>
</reference>
<dbReference type="GO" id="GO:0006606">
    <property type="term" value="P:protein import into nucleus"/>
    <property type="evidence" value="ECO:0007669"/>
    <property type="project" value="TreeGrafter"/>
</dbReference>
<dbReference type="InterPro" id="IPR007231">
    <property type="entry name" value="Nucleoporin_int_Nup93/Nic96"/>
</dbReference>
<evidence type="ECO:0000313" key="7">
    <source>
        <dbReference type="EMBL" id="KFD65616.1"/>
    </source>
</evidence>
<name>A0A085N820_9BILA</name>
<dbReference type="EMBL" id="KL363238">
    <property type="protein sequence ID" value="KFD51571.1"/>
    <property type="molecule type" value="Genomic_DNA"/>
</dbReference>
<evidence type="ECO:0000313" key="8">
    <source>
        <dbReference type="Proteomes" id="UP000030764"/>
    </source>
</evidence>
<dbReference type="PANTHER" id="PTHR11225">
    <property type="entry name" value="NUCLEAR PORE COMPLEX PROTEIN NUP93 NUCLEOPORIN NUP93 DEAD EYE PROTEIN"/>
    <property type="match status" value="1"/>
</dbReference>
<gene>
    <name evidence="6" type="ORF">M513_07621</name>
    <name evidence="7" type="ORF">M514_07621</name>
</gene>
<evidence type="ECO:0000256" key="1">
    <source>
        <dbReference type="ARBA" id="ARBA00004567"/>
    </source>
</evidence>
<dbReference type="Pfam" id="PF04097">
    <property type="entry name" value="Nic96"/>
    <property type="match status" value="1"/>
</dbReference>
<dbReference type="PANTHER" id="PTHR11225:SF4">
    <property type="entry name" value="NUCLEAR PORE COMPLEX PROTEIN NUP93"/>
    <property type="match status" value="1"/>
</dbReference>
<keyword evidence="4 5" id="KW-0539">Nucleus</keyword>
<evidence type="ECO:0000256" key="3">
    <source>
        <dbReference type="ARBA" id="ARBA00023132"/>
    </source>
</evidence>
<proteinExistence type="inferred from homology"/>
<dbReference type="GO" id="GO:0005643">
    <property type="term" value="C:nuclear pore"/>
    <property type="evidence" value="ECO:0007669"/>
    <property type="project" value="UniProtKB-SubCell"/>
</dbReference>
<keyword evidence="5" id="KW-0811">Translocation</keyword>
<keyword evidence="5" id="KW-0472">Membrane</keyword>
<evidence type="ECO:0000313" key="6">
    <source>
        <dbReference type="EMBL" id="KFD51571.1"/>
    </source>
</evidence>
<comment type="subcellular location">
    <subcellularLocation>
        <location evidence="1 5">Nucleus</location>
        <location evidence="1 5">Nuclear pore complex</location>
    </subcellularLocation>
</comment>
<dbReference type="AlphaFoldDB" id="A0A085N820"/>
<comment type="similarity">
    <text evidence="2 5">Belongs to the nucleoporin interacting component (NIC) family.</text>
</comment>
<keyword evidence="5" id="KW-0653">Protein transport</keyword>
<organism evidence="7">
    <name type="scientific">Trichuris suis</name>
    <name type="common">pig whipworm</name>
    <dbReference type="NCBI Taxonomy" id="68888"/>
    <lineage>
        <taxon>Eukaryota</taxon>
        <taxon>Metazoa</taxon>
        <taxon>Ecdysozoa</taxon>
        <taxon>Nematoda</taxon>
        <taxon>Enoplea</taxon>
        <taxon>Dorylaimia</taxon>
        <taxon>Trichinellida</taxon>
        <taxon>Trichuridae</taxon>
        <taxon>Trichuris</taxon>
    </lineage>
</organism>
<sequence>MSKGGGNLAELNDLVSRVERLSNAVGNAKAPDLPIGGMSAVLDLSNKLWSQTAGADMDDASKQRSVLLLEAQGAPIPQLPDALLEARQPAEETVRQSVVPPNDNTAFLANRRKDLIVQAVEDALSNVLSFDYNSYIAGRMQKWRQMDQKFQSLAPPDGFFETVEKTLGDQEFTGGRIEARASTMSNLKMAFANEISSYVDLKLLGGEHFNLLSAMQRVANDSKDQITSKLWTYVSLLSRVVKGLPNVSPVNKDTSEYRLKFCSVVQNHLELVYADYLSYVVSERLEVAKLGGMPGICSLVHAYLNVIMPVPYPGYEDVLINGHPVWAVIYCCLRCGDREAAVAAADDAGPALADFKEVLKEFPDENLTHLSGETVLKLRLMYQRTVRLSSDPYKRAVYCSIVPCDPEMLQVMADTIEDWIWVHIRQAVMSEHMAMTSDSGDRSAIGSDRPYVGLEHLQKTVSDTYGESYFDQGSSVIVYFSALWLSGQFELAIEYLSRRSSKLFVQAVHVAIVVFDLGLLTTNSNYVSPLITVDTERSEKRLNLVQLILRYCNDFRTTNTRQALDYYYLLRDFKYFDGSDVFSAMFTRLVLETKEYWALLGHVRLDGTVAPGLAAKYNFNEKELIQKVAQESLKKGDVLLAVQLYDLAGEHQQAASTLADAIATTLLARPEGRKSVTKSEIGILASSIYTRYLKTPSKVSAQSIGLLKCMLDVMDYFESFEQKKYNNAFVIIRSLKFVPLSRDELSTALRSFAVVPDQVRLLLSDILISLMKMLTEEFKLLQERQEGFSGAKSGREVKEIAKLLVQYAGSIPHRLSSDAIGCLVQLQVSML</sequence>
<evidence type="ECO:0000256" key="5">
    <source>
        <dbReference type="RuleBase" id="RU364035"/>
    </source>
</evidence>
<dbReference type="GO" id="GO:0017056">
    <property type="term" value="F:structural constituent of nuclear pore"/>
    <property type="evidence" value="ECO:0007669"/>
    <property type="project" value="InterPro"/>
</dbReference>
<keyword evidence="3 5" id="KW-0906">Nuclear pore complex</keyword>
<dbReference type="Proteomes" id="UP000030758">
    <property type="component" value="Unassembled WGS sequence"/>
</dbReference>
<dbReference type="EMBL" id="KL367535">
    <property type="protein sequence ID" value="KFD65616.1"/>
    <property type="molecule type" value="Genomic_DNA"/>
</dbReference>
<accession>A0A085N820</accession>